<keyword evidence="2" id="KW-1133">Transmembrane helix</keyword>
<name>A0ABZ1L4S3_9ACTN</name>
<sequence>MNVLTTLFYLAGAAGITLLIVRVARTRGGTGGPVHDRYEAAFLNGGPARVVDSALAALQSDGRLAVGGPGIVAVVRPVAHDPVERAVLQAHAAAPHGALHHLRMAVMRHPAVQEIGEGLAARGLVVDPATRRTTLRWCAGIGLTALAMFPVSAVLTAVDLATTAGPSFPFLLKVAPAVLAAGVTALVCGTIAARQVTPAGRNAVFAYGRAHAHLADAGLLVALHGLRALPDPVLREQLVAAARVYGPPRRRGGGSRRPAPHRYATSDAGDDFAAAVVWCAGTSACGGGGGGGGSSCSGGGSGSACSSGSCSSGSSSGGGSSCGGGGSSCSGSSSSSCSSSSGSSCSSSSSSS</sequence>
<organism evidence="3 4">
    <name type="scientific">Streptomyces zaomyceticus</name>
    <dbReference type="NCBI Taxonomy" id="68286"/>
    <lineage>
        <taxon>Bacteria</taxon>
        <taxon>Bacillati</taxon>
        <taxon>Actinomycetota</taxon>
        <taxon>Actinomycetes</taxon>
        <taxon>Kitasatosporales</taxon>
        <taxon>Streptomycetaceae</taxon>
        <taxon>Streptomyces</taxon>
    </lineage>
</organism>
<dbReference type="NCBIfam" id="TIGR04222">
    <property type="entry name" value="near_uncomplex"/>
    <property type="match status" value="1"/>
</dbReference>
<feature type="transmembrane region" description="Helical" evidence="2">
    <location>
        <begin position="170"/>
        <end position="193"/>
    </location>
</feature>
<feature type="region of interest" description="Disordered" evidence="1">
    <location>
        <begin position="299"/>
        <end position="352"/>
    </location>
</feature>
<evidence type="ECO:0000256" key="1">
    <source>
        <dbReference type="SAM" id="MobiDB-lite"/>
    </source>
</evidence>
<evidence type="ECO:0000313" key="3">
    <source>
        <dbReference type="EMBL" id="WTR69477.1"/>
    </source>
</evidence>
<dbReference type="Proteomes" id="UP001622594">
    <property type="component" value="Chromosome"/>
</dbReference>
<keyword evidence="2" id="KW-0812">Transmembrane</keyword>
<feature type="compositionally biased region" description="Gly residues" evidence="1">
    <location>
        <begin position="315"/>
        <end position="328"/>
    </location>
</feature>
<dbReference type="RefSeq" id="WP_398169990.1">
    <property type="nucleotide sequence ID" value="NZ_CP108188.1"/>
</dbReference>
<dbReference type="InterPro" id="IPR026467">
    <property type="entry name" value="Ser/Gly_Cys_C_dom"/>
</dbReference>
<feature type="region of interest" description="Disordered" evidence="1">
    <location>
        <begin position="245"/>
        <end position="264"/>
    </location>
</feature>
<feature type="transmembrane region" description="Helical" evidence="2">
    <location>
        <begin position="137"/>
        <end position="158"/>
    </location>
</feature>
<feature type="compositionally biased region" description="Basic residues" evidence="1">
    <location>
        <begin position="248"/>
        <end position="260"/>
    </location>
</feature>
<evidence type="ECO:0000256" key="2">
    <source>
        <dbReference type="SAM" id="Phobius"/>
    </source>
</evidence>
<gene>
    <name evidence="3" type="ORF">OG814_09510</name>
</gene>
<keyword evidence="4" id="KW-1185">Reference proteome</keyword>
<protein>
    <submittedName>
        <fullName evidence="3">TIGR04222 domain-containing membrane protein</fullName>
    </submittedName>
</protein>
<feature type="compositionally biased region" description="Low complexity" evidence="1">
    <location>
        <begin position="329"/>
        <end position="352"/>
    </location>
</feature>
<evidence type="ECO:0000313" key="4">
    <source>
        <dbReference type="Proteomes" id="UP001622594"/>
    </source>
</evidence>
<keyword evidence="2" id="KW-0472">Membrane</keyword>
<feature type="compositionally biased region" description="Low complexity" evidence="1">
    <location>
        <begin position="303"/>
        <end position="314"/>
    </location>
</feature>
<dbReference type="EMBL" id="CP108188">
    <property type="protein sequence ID" value="WTR69477.1"/>
    <property type="molecule type" value="Genomic_DNA"/>
</dbReference>
<accession>A0ABZ1L4S3</accession>
<feature type="transmembrane region" description="Helical" evidence="2">
    <location>
        <begin position="6"/>
        <end position="24"/>
    </location>
</feature>
<reference evidence="3 4" key="1">
    <citation type="submission" date="2022-10" db="EMBL/GenBank/DDBJ databases">
        <title>The complete genomes of actinobacterial strains from the NBC collection.</title>
        <authorList>
            <person name="Joergensen T.S."/>
            <person name="Alvarez Arevalo M."/>
            <person name="Sterndorff E.B."/>
            <person name="Faurdal D."/>
            <person name="Vuksanovic O."/>
            <person name="Mourched A.-S."/>
            <person name="Charusanti P."/>
            <person name="Shaw S."/>
            <person name="Blin K."/>
            <person name="Weber T."/>
        </authorList>
    </citation>
    <scope>NUCLEOTIDE SEQUENCE [LARGE SCALE GENOMIC DNA]</scope>
    <source>
        <strain evidence="3 4">NBC_00123</strain>
    </source>
</reference>
<proteinExistence type="predicted"/>